<dbReference type="Proteomes" id="UP001231649">
    <property type="component" value="Chromosome 21"/>
</dbReference>
<comment type="caution">
    <text evidence="1">The sequence shown here is derived from an EMBL/GenBank/DDBJ whole genome shotgun (WGS) entry which is preliminary data.</text>
</comment>
<evidence type="ECO:0000313" key="2">
    <source>
        <dbReference type="Proteomes" id="UP001231649"/>
    </source>
</evidence>
<dbReference type="EMBL" id="CM056797">
    <property type="protein sequence ID" value="KAJ8712860.1"/>
    <property type="molecule type" value="Genomic_DNA"/>
</dbReference>
<proteinExistence type="predicted"/>
<keyword evidence="2" id="KW-1185">Reference proteome</keyword>
<protein>
    <submittedName>
        <fullName evidence="1">Uncharacterized protein</fullName>
    </submittedName>
</protein>
<accession>A0ACC2QAR2</accession>
<reference evidence="1" key="1">
    <citation type="submission" date="2023-03" db="EMBL/GenBank/DDBJ databases">
        <title>Chromosome-level genomes of two armyworms, Mythimna separata and Mythimna loreyi, provide insights into the biosynthesis and reception of sex pheromones.</title>
        <authorList>
            <person name="Zhao H."/>
        </authorList>
    </citation>
    <scope>NUCLEOTIDE SEQUENCE</scope>
    <source>
        <strain evidence="1">BeijingLab</strain>
    </source>
</reference>
<organism evidence="1 2">
    <name type="scientific">Mythimna loreyi</name>
    <dbReference type="NCBI Taxonomy" id="667449"/>
    <lineage>
        <taxon>Eukaryota</taxon>
        <taxon>Metazoa</taxon>
        <taxon>Ecdysozoa</taxon>
        <taxon>Arthropoda</taxon>
        <taxon>Hexapoda</taxon>
        <taxon>Insecta</taxon>
        <taxon>Pterygota</taxon>
        <taxon>Neoptera</taxon>
        <taxon>Endopterygota</taxon>
        <taxon>Lepidoptera</taxon>
        <taxon>Glossata</taxon>
        <taxon>Ditrysia</taxon>
        <taxon>Noctuoidea</taxon>
        <taxon>Noctuidae</taxon>
        <taxon>Noctuinae</taxon>
        <taxon>Hadenini</taxon>
        <taxon>Mythimna</taxon>
    </lineage>
</organism>
<sequence length="122" mass="13356">MCIRLTRLRHYRTICQQIEALCWVVALLVAPSLAQGSGGSALTSPCPSVFTYDPPAAEPGLWSGAATWFTDVPLDQTQLIIVLDSPVLGVFGKLNNWTGNATSQDNEQFIIYENERLTLSSQ</sequence>
<gene>
    <name evidence="1" type="ORF">PYW08_008164</name>
</gene>
<name>A0ACC2QAR2_9NEOP</name>
<evidence type="ECO:0000313" key="1">
    <source>
        <dbReference type="EMBL" id="KAJ8712860.1"/>
    </source>
</evidence>